<organism evidence="2 3">
    <name type="scientific">Brevundimonas intermedia</name>
    <dbReference type="NCBI Taxonomy" id="74315"/>
    <lineage>
        <taxon>Bacteria</taxon>
        <taxon>Pseudomonadati</taxon>
        <taxon>Pseudomonadota</taxon>
        <taxon>Alphaproteobacteria</taxon>
        <taxon>Caulobacterales</taxon>
        <taxon>Caulobacteraceae</taxon>
        <taxon>Brevundimonas</taxon>
    </lineage>
</organism>
<evidence type="ECO:0008006" key="4">
    <source>
        <dbReference type="Google" id="ProtNLM"/>
    </source>
</evidence>
<dbReference type="InterPro" id="IPR007690">
    <property type="entry name" value="T2SS_GspM"/>
</dbReference>
<dbReference type="EMBL" id="BSFD01000011">
    <property type="protein sequence ID" value="GLK50296.1"/>
    <property type="molecule type" value="Genomic_DNA"/>
</dbReference>
<evidence type="ECO:0000256" key="1">
    <source>
        <dbReference type="SAM" id="Phobius"/>
    </source>
</evidence>
<dbReference type="Proteomes" id="UP001143509">
    <property type="component" value="Unassembled WGS sequence"/>
</dbReference>
<proteinExistence type="predicted"/>
<reference evidence="2" key="2">
    <citation type="submission" date="2023-01" db="EMBL/GenBank/DDBJ databases">
        <authorList>
            <person name="Sun Q."/>
            <person name="Evtushenko L."/>
        </authorList>
    </citation>
    <scope>NUCLEOTIDE SEQUENCE</scope>
    <source>
        <strain evidence="2">VKM B-1499</strain>
    </source>
</reference>
<evidence type="ECO:0000313" key="3">
    <source>
        <dbReference type="Proteomes" id="UP001143509"/>
    </source>
</evidence>
<keyword evidence="1" id="KW-0472">Membrane</keyword>
<dbReference type="Pfam" id="PF04612">
    <property type="entry name" value="T2SSM"/>
    <property type="match status" value="1"/>
</dbReference>
<protein>
    <recommendedName>
        <fullName evidence="4">Type II secretion system protein M</fullName>
    </recommendedName>
</protein>
<accession>A0ABQ5TDF5</accession>
<keyword evidence="1" id="KW-1133">Transmembrane helix</keyword>
<keyword evidence="1" id="KW-0812">Transmembrane</keyword>
<sequence>MNGLMSQAAAWWDGRTLREQRMLAVMGLVVAAVLVWLLVVRPVWAWRADAADARVVAETDLALVQAASGRLSPAAAPGDVDVAAVVAEVGSVTGLTPVMGMSADGGLGFSLTNVSSTAAFGWLAALHDRKVQATALNVVENADATLSLEGTLAPAP</sequence>
<feature type="transmembrane region" description="Helical" evidence="1">
    <location>
        <begin position="20"/>
        <end position="39"/>
    </location>
</feature>
<gene>
    <name evidence="2" type="ORF">GCM10017620_32700</name>
</gene>
<comment type="caution">
    <text evidence="2">The sequence shown here is derived from an EMBL/GenBank/DDBJ whole genome shotgun (WGS) entry which is preliminary data.</text>
</comment>
<name>A0ABQ5TDF5_9CAUL</name>
<evidence type="ECO:0000313" key="2">
    <source>
        <dbReference type="EMBL" id="GLK50296.1"/>
    </source>
</evidence>
<reference evidence="2" key="1">
    <citation type="journal article" date="2014" name="Int. J. Syst. Evol. Microbiol.">
        <title>Complete genome of a new Firmicutes species belonging to the dominant human colonic microbiota ('Ruminococcus bicirculans') reveals two chromosomes and a selective capacity to utilize plant glucans.</title>
        <authorList>
            <consortium name="NISC Comparative Sequencing Program"/>
            <person name="Wegmann U."/>
            <person name="Louis P."/>
            <person name="Goesmann A."/>
            <person name="Henrissat B."/>
            <person name="Duncan S.H."/>
            <person name="Flint H.J."/>
        </authorList>
    </citation>
    <scope>NUCLEOTIDE SEQUENCE</scope>
    <source>
        <strain evidence="2">VKM B-1499</strain>
    </source>
</reference>
<dbReference type="RefSeq" id="WP_271166437.1">
    <property type="nucleotide sequence ID" value="NZ_BSFD01000011.1"/>
</dbReference>
<keyword evidence="3" id="KW-1185">Reference proteome</keyword>